<dbReference type="RefSeq" id="XP_047783914.1">
    <property type="nucleotide sequence ID" value="XM_047921350.1"/>
</dbReference>
<keyword evidence="4" id="KW-1185">Reference proteome</keyword>
<dbReference type="Gene3D" id="3.40.50.1460">
    <property type="match status" value="1"/>
</dbReference>
<accession>A0ABQ8KUW9</accession>
<evidence type="ECO:0000313" key="3">
    <source>
        <dbReference type="EMBL" id="KAH9842867.1"/>
    </source>
</evidence>
<evidence type="ECO:0000313" key="4">
    <source>
        <dbReference type="Proteomes" id="UP000814176"/>
    </source>
</evidence>
<evidence type="ECO:0000259" key="2">
    <source>
        <dbReference type="Pfam" id="PF00656"/>
    </source>
</evidence>
<gene>
    <name evidence="3" type="ORF">C8Q71DRAFT_720286</name>
</gene>
<name>A0ABQ8KUW9_9APHY</name>
<dbReference type="Pfam" id="PF00656">
    <property type="entry name" value="Peptidase_C14"/>
    <property type="match status" value="1"/>
</dbReference>
<sequence length="443" mass="49579">MAYHGQLPLVPSENGLIQGMPAVYIPYNARTKHRSYSQQQEGPMQTLVMERVQGEDIWALIIGIDEYEDPELFRRLNGCRNDSVDVYRFLRDTLHVPQRNIKMLHDKVATRSEILESFEEIFIKNHRITQRSVALFYFAGHGARVTIPQTARTGAQKRGTDFVESICPYDEGTYTFKLTQGDDFPVFGIPQRTLQRLFGDLEQEKKCNVVVVLDSCHSGGVFPDDPWQTRIPWSIRTPLAPWKPGWIRAGSYWTQGGWIATGSVRVSYPVALYPPVVPANLDETIVRKAAKVSVTQRHSDPDTQPRTKGVSQHTYVVLAACGKHQLAHEVADRGGTQRGAFTLELVRVLRELQRKGEKKNYLAIISALKLGTLGAVQQPECRGSNSFKRFFMHYMVNRAEPLQPHGNIHGTAADVTASGAWDTATLHGTITGTPCLIASGTPM</sequence>
<dbReference type="GeneID" id="72002082"/>
<dbReference type="InterPro" id="IPR050452">
    <property type="entry name" value="Metacaspase"/>
</dbReference>
<evidence type="ECO:0000256" key="1">
    <source>
        <dbReference type="ARBA" id="ARBA00009005"/>
    </source>
</evidence>
<organism evidence="3 4">
    <name type="scientific">Rhodofomes roseus</name>
    <dbReference type="NCBI Taxonomy" id="34475"/>
    <lineage>
        <taxon>Eukaryota</taxon>
        <taxon>Fungi</taxon>
        <taxon>Dikarya</taxon>
        <taxon>Basidiomycota</taxon>
        <taxon>Agaricomycotina</taxon>
        <taxon>Agaricomycetes</taxon>
        <taxon>Polyporales</taxon>
        <taxon>Rhodofomes</taxon>
    </lineage>
</organism>
<dbReference type="PANTHER" id="PTHR48104:SF30">
    <property type="entry name" value="METACASPASE-1"/>
    <property type="match status" value="1"/>
</dbReference>
<reference evidence="3 4" key="1">
    <citation type="journal article" date="2021" name="Environ. Microbiol.">
        <title>Gene family expansions and transcriptome signatures uncover fungal adaptations to wood decay.</title>
        <authorList>
            <person name="Hage H."/>
            <person name="Miyauchi S."/>
            <person name="Viragh M."/>
            <person name="Drula E."/>
            <person name="Min B."/>
            <person name="Chaduli D."/>
            <person name="Navarro D."/>
            <person name="Favel A."/>
            <person name="Norest M."/>
            <person name="Lesage-Meessen L."/>
            <person name="Balint B."/>
            <person name="Merenyi Z."/>
            <person name="de Eugenio L."/>
            <person name="Morin E."/>
            <person name="Martinez A.T."/>
            <person name="Baldrian P."/>
            <person name="Stursova M."/>
            <person name="Martinez M.J."/>
            <person name="Novotny C."/>
            <person name="Magnuson J.K."/>
            <person name="Spatafora J.W."/>
            <person name="Maurice S."/>
            <person name="Pangilinan J."/>
            <person name="Andreopoulos W."/>
            <person name="LaButti K."/>
            <person name="Hundley H."/>
            <person name="Na H."/>
            <person name="Kuo A."/>
            <person name="Barry K."/>
            <person name="Lipzen A."/>
            <person name="Henrissat B."/>
            <person name="Riley R."/>
            <person name="Ahrendt S."/>
            <person name="Nagy L.G."/>
            <person name="Grigoriev I.V."/>
            <person name="Martin F."/>
            <person name="Rosso M.N."/>
        </authorList>
    </citation>
    <scope>NUCLEOTIDE SEQUENCE [LARGE SCALE GENOMIC DNA]</scope>
    <source>
        <strain evidence="3 4">CIRM-BRFM 1785</strain>
    </source>
</reference>
<comment type="similarity">
    <text evidence="1">Belongs to the peptidase C14B family.</text>
</comment>
<dbReference type="Proteomes" id="UP000814176">
    <property type="component" value="Unassembled WGS sequence"/>
</dbReference>
<dbReference type="InterPro" id="IPR011600">
    <property type="entry name" value="Pept_C14_caspase"/>
</dbReference>
<dbReference type="PANTHER" id="PTHR48104">
    <property type="entry name" value="METACASPASE-4"/>
    <property type="match status" value="1"/>
</dbReference>
<protein>
    <submittedName>
        <fullName evidence="3">Caspase domain-containing protein</fullName>
    </submittedName>
</protein>
<proteinExistence type="inferred from homology"/>
<dbReference type="EMBL" id="JADCUA010000002">
    <property type="protein sequence ID" value="KAH9842867.1"/>
    <property type="molecule type" value="Genomic_DNA"/>
</dbReference>
<comment type="caution">
    <text evidence="3">The sequence shown here is derived from an EMBL/GenBank/DDBJ whole genome shotgun (WGS) entry which is preliminary data.</text>
</comment>
<feature type="domain" description="Peptidase C14 caspase" evidence="2">
    <location>
        <begin position="58"/>
        <end position="355"/>
    </location>
</feature>